<sequence length="223" mass="25867">MTFPILIRKAEAILSVSWRSVYEEKQKELTEMFAQYGDRAYGVWIQQFMAPVLEYFKEEGYHVKSGFNRTDSVEHWGPPEERERCIWYVVKHDDGTPAGTMVLQVYHSHIMLHFPRPPRLFPLETTEREQILAALSDATTRVRWDVTEERLPLPGGLPGQGPSWEYATDIALADCLRETHDGQLSSWTLDEALSHWGRYGWELISVAPSGRKLVAFFRRRLEA</sequence>
<name>A0A229UM35_9BACL</name>
<keyword evidence="2" id="KW-1185">Reference proteome</keyword>
<reference evidence="1 2" key="1">
    <citation type="submission" date="2017-07" db="EMBL/GenBank/DDBJ databases">
        <title>Genome sequencing and assembly of Paenibacillus rigui.</title>
        <authorList>
            <person name="Mayilraj S."/>
        </authorList>
    </citation>
    <scope>NUCLEOTIDE SEQUENCE [LARGE SCALE GENOMIC DNA]</scope>
    <source>
        <strain evidence="1 2">JCM 16352</strain>
    </source>
</reference>
<dbReference type="AlphaFoldDB" id="A0A229UM35"/>
<protein>
    <submittedName>
        <fullName evidence="1">Uncharacterized protein</fullName>
    </submittedName>
</protein>
<evidence type="ECO:0000313" key="2">
    <source>
        <dbReference type="Proteomes" id="UP000215509"/>
    </source>
</evidence>
<dbReference type="Pfam" id="PF19486">
    <property type="entry name" value="DUF6022"/>
    <property type="match status" value="1"/>
</dbReference>
<evidence type="ECO:0000313" key="1">
    <source>
        <dbReference type="EMBL" id="OXM84431.1"/>
    </source>
</evidence>
<dbReference type="EMBL" id="NMQW01000032">
    <property type="protein sequence ID" value="OXM84431.1"/>
    <property type="molecule type" value="Genomic_DNA"/>
</dbReference>
<comment type="caution">
    <text evidence="1">The sequence shown here is derived from an EMBL/GenBank/DDBJ whole genome shotgun (WGS) entry which is preliminary data.</text>
</comment>
<accession>A0A229UM35</accession>
<organism evidence="1 2">
    <name type="scientific">Paenibacillus rigui</name>
    <dbReference type="NCBI Taxonomy" id="554312"/>
    <lineage>
        <taxon>Bacteria</taxon>
        <taxon>Bacillati</taxon>
        <taxon>Bacillota</taxon>
        <taxon>Bacilli</taxon>
        <taxon>Bacillales</taxon>
        <taxon>Paenibacillaceae</taxon>
        <taxon>Paenibacillus</taxon>
    </lineage>
</organism>
<gene>
    <name evidence="1" type="ORF">CF651_20570</name>
</gene>
<dbReference type="Proteomes" id="UP000215509">
    <property type="component" value="Unassembled WGS sequence"/>
</dbReference>
<dbReference type="OrthoDB" id="2863577at2"/>
<dbReference type="InterPro" id="IPR046064">
    <property type="entry name" value="DUF6022"/>
</dbReference>
<proteinExistence type="predicted"/>